<evidence type="ECO:0000313" key="2">
    <source>
        <dbReference type="Proteomes" id="UP001279734"/>
    </source>
</evidence>
<accession>A0AAD3XVD5</accession>
<name>A0AAD3XVD5_NEPGR</name>
<reference evidence="1" key="1">
    <citation type="submission" date="2023-05" db="EMBL/GenBank/DDBJ databases">
        <title>Nepenthes gracilis genome sequencing.</title>
        <authorList>
            <person name="Fukushima K."/>
        </authorList>
    </citation>
    <scope>NUCLEOTIDE SEQUENCE</scope>
    <source>
        <strain evidence="1">SING2019-196</strain>
    </source>
</reference>
<organism evidence="1 2">
    <name type="scientific">Nepenthes gracilis</name>
    <name type="common">Slender pitcher plant</name>
    <dbReference type="NCBI Taxonomy" id="150966"/>
    <lineage>
        <taxon>Eukaryota</taxon>
        <taxon>Viridiplantae</taxon>
        <taxon>Streptophyta</taxon>
        <taxon>Embryophyta</taxon>
        <taxon>Tracheophyta</taxon>
        <taxon>Spermatophyta</taxon>
        <taxon>Magnoliopsida</taxon>
        <taxon>eudicotyledons</taxon>
        <taxon>Gunneridae</taxon>
        <taxon>Pentapetalae</taxon>
        <taxon>Caryophyllales</taxon>
        <taxon>Nepenthaceae</taxon>
        <taxon>Nepenthes</taxon>
    </lineage>
</organism>
<sequence length="123" mass="14207">MVTHSSSSHKYTEGRLQFLYTFSLSGFDGIWKAGCAYRYLPSHGTGMGGLIFIWLIQRGLTPGKLIRWEWFWTTSNFRTEWWSCFARLDRYALTLSVDAGLAEPEEMLGCQYGHCYLLFDQLG</sequence>
<gene>
    <name evidence="1" type="ORF">Nepgr_019586</name>
</gene>
<comment type="caution">
    <text evidence="1">The sequence shown here is derived from an EMBL/GenBank/DDBJ whole genome shotgun (WGS) entry which is preliminary data.</text>
</comment>
<protein>
    <submittedName>
        <fullName evidence="1">Uncharacterized protein</fullName>
    </submittedName>
</protein>
<keyword evidence="2" id="KW-1185">Reference proteome</keyword>
<dbReference type="AlphaFoldDB" id="A0AAD3XVD5"/>
<proteinExistence type="predicted"/>
<evidence type="ECO:0000313" key="1">
    <source>
        <dbReference type="EMBL" id="GMH17745.1"/>
    </source>
</evidence>
<dbReference type="Proteomes" id="UP001279734">
    <property type="component" value="Unassembled WGS sequence"/>
</dbReference>
<dbReference type="EMBL" id="BSYO01000018">
    <property type="protein sequence ID" value="GMH17745.1"/>
    <property type="molecule type" value="Genomic_DNA"/>
</dbReference>